<dbReference type="AlphaFoldDB" id="A0A1L3ZXD5"/>
<dbReference type="SUPFAM" id="SSF54427">
    <property type="entry name" value="NTF2-like"/>
    <property type="match status" value="1"/>
</dbReference>
<dbReference type="CDD" id="cd00531">
    <property type="entry name" value="NTF2_like"/>
    <property type="match status" value="1"/>
</dbReference>
<dbReference type="EMBL" id="CP018221">
    <property type="protein sequence ID" value="API60259.1"/>
    <property type="molecule type" value="Genomic_DNA"/>
</dbReference>
<dbReference type="RefSeq" id="WP_072597956.1">
    <property type="nucleotide sequence ID" value="NZ_CP018221.1"/>
</dbReference>
<protein>
    <recommendedName>
        <fullName evidence="1">SnoaL-like domain-containing protein</fullName>
    </recommendedName>
</protein>
<dbReference type="OrthoDB" id="7425929at2"/>
<evidence type="ECO:0000313" key="2">
    <source>
        <dbReference type="EMBL" id="API60259.1"/>
    </source>
</evidence>
<dbReference type="Proteomes" id="UP000182063">
    <property type="component" value="Chromosome"/>
</dbReference>
<gene>
    <name evidence="2" type="ORF">BSL82_13965</name>
</gene>
<dbReference type="KEGG" id="sphj:BSL82_13965"/>
<reference evidence="3" key="1">
    <citation type="submission" date="2016-11" db="EMBL/GenBank/DDBJ databases">
        <title>Complete Genome Sequence of alachlor-degrading Sphingomonas sp. strain JJ-A5.</title>
        <authorList>
            <person name="Lee H."/>
            <person name="Ka J.-O."/>
        </authorList>
    </citation>
    <scope>NUCLEOTIDE SEQUENCE [LARGE SCALE GENOMIC DNA]</scope>
    <source>
        <strain evidence="3">JJ-A5</strain>
    </source>
</reference>
<evidence type="ECO:0000313" key="3">
    <source>
        <dbReference type="Proteomes" id="UP000182063"/>
    </source>
</evidence>
<sequence length="148" mass="16576">MTIGVPIKDAALRAELEALIAEHAYRLDMNCSENLAELYTEDGSLIAPNFACEGPEAINGYGRDRAAAKTRRVRHVCTNFRFWEDGPEQARGLCFILLFRSNGSDLSPAEPIALADAHDIYRRCPDGVWRIKERRVVLSFESAAHKAR</sequence>
<dbReference type="Pfam" id="PF13577">
    <property type="entry name" value="SnoaL_4"/>
    <property type="match status" value="1"/>
</dbReference>
<organism evidence="2 3">
    <name type="scientific">Tardibacter chloracetimidivorans</name>
    <dbReference type="NCBI Taxonomy" id="1921510"/>
    <lineage>
        <taxon>Bacteria</taxon>
        <taxon>Pseudomonadati</taxon>
        <taxon>Pseudomonadota</taxon>
        <taxon>Alphaproteobacteria</taxon>
        <taxon>Sphingomonadales</taxon>
        <taxon>Sphingomonadaceae</taxon>
        <taxon>Tardibacter</taxon>
    </lineage>
</organism>
<keyword evidence="3" id="KW-1185">Reference proteome</keyword>
<dbReference type="Gene3D" id="3.10.450.50">
    <property type="match status" value="1"/>
</dbReference>
<dbReference type="InterPro" id="IPR037401">
    <property type="entry name" value="SnoaL-like"/>
</dbReference>
<proteinExistence type="predicted"/>
<name>A0A1L3ZXD5_9SPHN</name>
<accession>A0A1L3ZXD5</accession>
<evidence type="ECO:0000259" key="1">
    <source>
        <dbReference type="Pfam" id="PF13577"/>
    </source>
</evidence>
<feature type="domain" description="SnoaL-like" evidence="1">
    <location>
        <begin position="10"/>
        <end position="135"/>
    </location>
</feature>
<dbReference type="InterPro" id="IPR032710">
    <property type="entry name" value="NTF2-like_dom_sf"/>
</dbReference>
<dbReference type="STRING" id="1921510.BSL82_13965"/>